<evidence type="ECO:0000256" key="8">
    <source>
        <dbReference type="ARBA" id="ARBA00022741"/>
    </source>
</evidence>
<dbReference type="InterPro" id="IPR026050">
    <property type="entry name" value="C1GALT1/C1GALT1_chp1"/>
</dbReference>
<keyword evidence="9" id="KW-0735">Signal-anchor</keyword>
<accession>A0A074Y1U1</accession>
<dbReference type="PANTHER" id="PTHR23033">
    <property type="entry name" value="BETA1,3-GALACTOSYLTRANSFERASE"/>
    <property type="match status" value="1"/>
</dbReference>
<keyword evidence="15" id="KW-1185">Reference proteome</keyword>
<dbReference type="Gene3D" id="3.90.550.50">
    <property type="match status" value="1"/>
</dbReference>
<dbReference type="Pfam" id="PF02434">
    <property type="entry name" value="Fringe"/>
    <property type="match status" value="1"/>
</dbReference>
<dbReference type="RefSeq" id="XP_029757063.1">
    <property type="nucleotide sequence ID" value="XM_029906166.1"/>
</dbReference>
<keyword evidence="11" id="KW-0472">Membrane</keyword>
<feature type="compositionally biased region" description="Basic and acidic residues" evidence="12">
    <location>
        <begin position="385"/>
        <end position="403"/>
    </location>
</feature>
<evidence type="ECO:0000256" key="4">
    <source>
        <dbReference type="ARBA" id="ARBA00012557"/>
    </source>
</evidence>
<dbReference type="STRING" id="1043002.A0A074Y1U1"/>
<keyword evidence="6" id="KW-0808">Transferase</keyword>
<evidence type="ECO:0000256" key="7">
    <source>
        <dbReference type="ARBA" id="ARBA00022692"/>
    </source>
</evidence>
<dbReference type="AlphaFoldDB" id="A0A074Y1U1"/>
<evidence type="ECO:0000256" key="10">
    <source>
        <dbReference type="ARBA" id="ARBA00022989"/>
    </source>
</evidence>
<dbReference type="GO" id="GO:0016263">
    <property type="term" value="F:glycoprotein-N-acetylgalactosamine 3-beta-galactosyltransferase activity"/>
    <property type="evidence" value="ECO:0007669"/>
    <property type="project" value="UniProtKB-EC"/>
</dbReference>
<evidence type="ECO:0000256" key="1">
    <source>
        <dbReference type="ARBA" id="ARBA00004606"/>
    </source>
</evidence>
<proteinExistence type="inferred from homology"/>
<evidence type="ECO:0000313" key="15">
    <source>
        <dbReference type="Proteomes" id="UP000030706"/>
    </source>
</evidence>
<keyword evidence="7" id="KW-0812">Transmembrane</keyword>
<comment type="pathway">
    <text evidence="2">Protein modification; protein glycosylation.</text>
</comment>
<dbReference type="GO" id="GO:0000166">
    <property type="term" value="F:nucleotide binding"/>
    <property type="evidence" value="ECO:0007669"/>
    <property type="project" value="UniProtKB-KW"/>
</dbReference>
<evidence type="ECO:0000259" key="13">
    <source>
        <dbReference type="Pfam" id="PF02434"/>
    </source>
</evidence>
<feature type="region of interest" description="Disordered" evidence="12">
    <location>
        <begin position="381"/>
        <end position="407"/>
    </location>
</feature>
<evidence type="ECO:0000256" key="12">
    <source>
        <dbReference type="SAM" id="MobiDB-lite"/>
    </source>
</evidence>
<comment type="subcellular location">
    <subcellularLocation>
        <location evidence="1">Membrane</location>
        <topology evidence="1">Single-pass type II membrane protein</topology>
    </subcellularLocation>
</comment>
<evidence type="ECO:0000256" key="5">
    <source>
        <dbReference type="ARBA" id="ARBA00022676"/>
    </source>
</evidence>
<evidence type="ECO:0000313" key="14">
    <source>
        <dbReference type="EMBL" id="KEQ80876.1"/>
    </source>
</evidence>
<organism evidence="14 15">
    <name type="scientific">Aureobasidium pullulans EXF-150</name>
    <dbReference type="NCBI Taxonomy" id="1043002"/>
    <lineage>
        <taxon>Eukaryota</taxon>
        <taxon>Fungi</taxon>
        <taxon>Dikarya</taxon>
        <taxon>Ascomycota</taxon>
        <taxon>Pezizomycotina</taxon>
        <taxon>Dothideomycetes</taxon>
        <taxon>Dothideomycetidae</taxon>
        <taxon>Dothideales</taxon>
        <taxon>Saccotheciaceae</taxon>
        <taxon>Aureobasidium</taxon>
    </lineage>
</organism>
<reference evidence="14 15" key="1">
    <citation type="journal article" date="2014" name="BMC Genomics">
        <title>Genome sequencing of four Aureobasidium pullulans varieties: biotechnological potential, stress tolerance, and description of new species.</title>
        <authorList>
            <person name="Gostin Ar C."/>
            <person name="Ohm R.A."/>
            <person name="Kogej T."/>
            <person name="Sonjak S."/>
            <person name="Turk M."/>
            <person name="Zajc J."/>
            <person name="Zalar P."/>
            <person name="Grube M."/>
            <person name="Sun H."/>
            <person name="Han J."/>
            <person name="Sharma A."/>
            <person name="Chiniquy J."/>
            <person name="Ngan C.Y."/>
            <person name="Lipzen A."/>
            <person name="Barry K."/>
            <person name="Grigoriev I.V."/>
            <person name="Gunde-Cimerman N."/>
        </authorList>
    </citation>
    <scope>NUCLEOTIDE SEQUENCE [LARGE SCALE GENOMIC DNA]</scope>
    <source>
        <strain evidence="14 15">EXF-150</strain>
    </source>
</reference>
<sequence length="498" mass="56674">MLLTIPRAPLPTGLAFLSGLFLLTYLYFHASSSPNTHLLSIKGSTQSPQLSQCPPSSAISNIVLSIKTGATEAFDKLPTQLLTILQCADTLLLFSDLEQDIHSLHIHDVLSRYDPEFLANHADFELYRKQKEYQAEGRDVQTLSTMKDSNSDWRTAGHNAAWALDKYKFLHMIERAWELQPDKDWYVFAETDTYIVWRNLVKWLERFDPSKSLYLGRGEPMKKEEGEGFYFAHGGSGFVLSRAAMYDFCVTKKGLASRWDARIPDLWFGDYVVAKALKEELGLNLTSAAPMFSGHKPMSLPIGAGIWCRPVITQHHLRSEEVQTLWMLEDDFYTNTSSSSAPHLRFSHLFRDLLSGVKFPERRDEWDNASNDNVYTIKAPRTRAQAKEKPNERVGEPTVEKDPNSSPDACNTACEVTEACFQWAHLNFTTIEDDEKKHGGGICYLSSVFRFGDQRPEESWVDEKNATNIHLWTSGWQTPKIEKWLAEAPDDCGKVEWS</sequence>
<dbReference type="PANTHER" id="PTHR23033:SF47">
    <property type="entry name" value="APPLE DOMAIN-CONTAINING PROTEIN-RELATED"/>
    <property type="match status" value="1"/>
</dbReference>
<dbReference type="HOGENOM" id="CLU_022549_3_1_1"/>
<dbReference type="OrthoDB" id="414175at2759"/>
<dbReference type="GeneID" id="40748472"/>
<dbReference type="EMBL" id="KL584995">
    <property type="protein sequence ID" value="KEQ80876.1"/>
    <property type="molecule type" value="Genomic_DNA"/>
</dbReference>
<evidence type="ECO:0000256" key="11">
    <source>
        <dbReference type="ARBA" id="ARBA00023136"/>
    </source>
</evidence>
<keyword evidence="8" id="KW-0547">Nucleotide-binding</keyword>
<feature type="domain" description="Fringe-like glycosyltransferase" evidence="13">
    <location>
        <begin position="168"/>
        <end position="293"/>
    </location>
</feature>
<dbReference type="EC" id="2.4.1.122" evidence="4"/>
<keyword evidence="5" id="KW-0328">Glycosyltransferase</keyword>
<evidence type="ECO:0000256" key="9">
    <source>
        <dbReference type="ARBA" id="ARBA00022968"/>
    </source>
</evidence>
<dbReference type="InterPro" id="IPR003378">
    <property type="entry name" value="Fringe-like_glycosylTrfase"/>
</dbReference>
<dbReference type="GO" id="GO:0016020">
    <property type="term" value="C:membrane"/>
    <property type="evidence" value="ECO:0007669"/>
    <property type="project" value="UniProtKB-SubCell"/>
</dbReference>
<gene>
    <name evidence="14" type="ORF">M438DRAFT_348534</name>
</gene>
<protein>
    <recommendedName>
        <fullName evidence="4">N-acetylgalactosaminide beta-1,3-galactosyltransferase</fullName>
        <ecNumber evidence="4">2.4.1.122</ecNumber>
    </recommendedName>
</protein>
<dbReference type="Proteomes" id="UP000030706">
    <property type="component" value="Unassembled WGS sequence"/>
</dbReference>
<keyword evidence="10" id="KW-1133">Transmembrane helix</keyword>
<name>A0A074Y1U1_AURPU</name>
<comment type="similarity">
    <text evidence="3">Belongs to the glycosyltransferase 31 family. Beta3-Gal-T subfamily.</text>
</comment>
<evidence type="ECO:0000256" key="6">
    <source>
        <dbReference type="ARBA" id="ARBA00022679"/>
    </source>
</evidence>
<evidence type="ECO:0000256" key="3">
    <source>
        <dbReference type="ARBA" id="ARBA00006462"/>
    </source>
</evidence>
<evidence type="ECO:0000256" key="2">
    <source>
        <dbReference type="ARBA" id="ARBA00004922"/>
    </source>
</evidence>